<reference evidence="6 7" key="1">
    <citation type="submission" date="2018-08" db="EMBL/GenBank/DDBJ databases">
        <title>Cellulomonas rhizosphaerae sp. nov., a novel actinomycete isolated from soil.</title>
        <authorList>
            <person name="Tian Y."/>
        </authorList>
    </citation>
    <scope>NUCLEOTIDE SEQUENCE [LARGE SCALE GENOMIC DNA]</scope>
    <source>
        <strain evidence="6 7">NEAU-TCZ24</strain>
    </source>
</reference>
<dbReference type="PANTHER" id="PTHR46796:SF7">
    <property type="entry name" value="ARAC FAMILY TRANSCRIPTIONAL REGULATOR"/>
    <property type="match status" value="1"/>
</dbReference>
<dbReference type="GO" id="GO:0043565">
    <property type="term" value="F:sequence-specific DNA binding"/>
    <property type="evidence" value="ECO:0007669"/>
    <property type="project" value="InterPro"/>
</dbReference>
<keyword evidence="4" id="KW-0804">Transcription</keyword>
<dbReference type="InterPro" id="IPR020449">
    <property type="entry name" value="Tscrpt_reg_AraC-type_HTH"/>
</dbReference>
<keyword evidence="7" id="KW-1185">Reference proteome</keyword>
<organism evidence="6 7">
    <name type="scientific">Cellulomonas rhizosphaerae</name>
    <dbReference type="NCBI Taxonomy" id="2293719"/>
    <lineage>
        <taxon>Bacteria</taxon>
        <taxon>Bacillati</taxon>
        <taxon>Actinomycetota</taxon>
        <taxon>Actinomycetes</taxon>
        <taxon>Micrococcales</taxon>
        <taxon>Cellulomonadaceae</taxon>
        <taxon>Cellulomonas</taxon>
    </lineage>
</organism>
<dbReference type="AlphaFoldDB" id="A0A413RKR0"/>
<dbReference type="InterPro" id="IPR018062">
    <property type="entry name" value="HTH_AraC-typ_CS"/>
</dbReference>
<name>A0A413RKR0_9CELL</name>
<dbReference type="Gene3D" id="1.10.10.60">
    <property type="entry name" value="Homeodomain-like"/>
    <property type="match status" value="2"/>
</dbReference>
<dbReference type="InterPro" id="IPR037923">
    <property type="entry name" value="HTH-like"/>
</dbReference>
<dbReference type="GO" id="GO:0003700">
    <property type="term" value="F:DNA-binding transcription factor activity"/>
    <property type="evidence" value="ECO:0007669"/>
    <property type="project" value="InterPro"/>
</dbReference>
<evidence type="ECO:0000256" key="4">
    <source>
        <dbReference type="ARBA" id="ARBA00023163"/>
    </source>
</evidence>
<evidence type="ECO:0000313" key="7">
    <source>
        <dbReference type="Proteomes" id="UP000283374"/>
    </source>
</evidence>
<dbReference type="PROSITE" id="PS00041">
    <property type="entry name" value="HTH_ARAC_FAMILY_1"/>
    <property type="match status" value="1"/>
</dbReference>
<dbReference type="SMART" id="SM00342">
    <property type="entry name" value="HTH_ARAC"/>
    <property type="match status" value="1"/>
</dbReference>
<dbReference type="PRINTS" id="PR00032">
    <property type="entry name" value="HTHARAC"/>
</dbReference>
<dbReference type="PANTHER" id="PTHR46796">
    <property type="entry name" value="HTH-TYPE TRANSCRIPTIONAL ACTIVATOR RHAS-RELATED"/>
    <property type="match status" value="1"/>
</dbReference>
<gene>
    <name evidence="6" type="ORF">D1825_10980</name>
</gene>
<dbReference type="InterPro" id="IPR009057">
    <property type="entry name" value="Homeodomain-like_sf"/>
</dbReference>
<dbReference type="InterPro" id="IPR032783">
    <property type="entry name" value="AraC_lig"/>
</dbReference>
<dbReference type="SUPFAM" id="SSF46689">
    <property type="entry name" value="Homeodomain-like"/>
    <property type="match status" value="2"/>
</dbReference>
<dbReference type="Pfam" id="PF12852">
    <property type="entry name" value="Cupin_6"/>
    <property type="match status" value="1"/>
</dbReference>
<evidence type="ECO:0000256" key="2">
    <source>
        <dbReference type="ARBA" id="ARBA00023125"/>
    </source>
</evidence>
<comment type="caution">
    <text evidence="6">The sequence shown here is derived from an EMBL/GenBank/DDBJ whole genome shotgun (WGS) entry which is preliminary data.</text>
</comment>
<proteinExistence type="predicted"/>
<keyword evidence="2" id="KW-0238">DNA-binding</keyword>
<dbReference type="Pfam" id="PF12833">
    <property type="entry name" value="HTH_18"/>
    <property type="match status" value="1"/>
</dbReference>
<dbReference type="RefSeq" id="WP_118767467.1">
    <property type="nucleotide sequence ID" value="NZ_QWKP01000200.1"/>
</dbReference>
<evidence type="ECO:0000259" key="5">
    <source>
        <dbReference type="PROSITE" id="PS01124"/>
    </source>
</evidence>
<evidence type="ECO:0000256" key="1">
    <source>
        <dbReference type="ARBA" id="ARBA00023015"/>
    </source>
</evidence>
<dbReference type="SUPFAM" id="SSF51215">
    <property type="entry name" value="Regulatory protein AraC"/>
    <property type="match status" value="1"/>
</dbReference>
<keyword evidence="1" id="KW-0805">Transcription regulation</keyword>
<sequence length="340" mass="37423">MAEPRTFPAPSDQLGEALHLLQIVGTLYCRAELTAPWGIDLPGLDGLMMFHVVTAGRCWLEVEGYEPRLLQPGSLALIPHSTPHRLRSDLDAPSEPLFDIPVELVSERYEVMRFGGGGEQAHVTCGVVEPDHASARRLIAQLPEVLHVDAWDDGDASWLHSTLQLMTREAAALRPGGEMVMTRLADVLVVQTIRAWLESAPEARQGWLAALRDEQVGRALMAIHRDPGADWGVDSLAREVGMSRSAFSARFADLVGDSVMRYVADWRMQLARTHLGRSTEPLSAVARRYGYQSESAFSRAFKRAFGTAPGAVRQEATTDWRTRRGPAVEGKGWVPEQVGA</sequence>
<dbReference type="InterPro" id="IPR050204">
    <property type="entry name" value="AraC_XylS_family_regulators"/>
</dbReference>
<evidence type="ECO:0000256" key="3">
    <source>
        <dbReference type="ARBA" id="ARBA00023159"/>
    </source>
</evidence>
<dbReference type="EMBL" id="QWKP01000200">
    <property type="protein sequence ID" value="RHA39936.1"/>
    <property type="molecule type" value="Genomic_DNA"/>
</dbReference>
<keyword evidence="3" id="KW-0010">Activator</keyword>
<dbReference type="InterPro" id="IPR018060">
    <property type="entry name" value="HTH_AraC"/>
</dbReference>
<dbReference type="Proteomes" id="UP000283374">
    <property type="component" value="Unassembled WGS sequence"/>
</dbReference>
<dbReference type="OrthoDB" id="241790at2"/>
<feature type="domain" description="HTH araC/xylS-type" evidence="5">
    <location>
        <begin position="217"/>
        <end position="315"/>
    </location>
</feature>
<dbReference type="PROSITE" id="PS01124">
    <property type="entry name" value="HTH_ARAC_FAMILY_2"/>
    <property type="match status" value="1"/>
</dbReference>
<accession>A0A413RKR0</accession>
<evidence type="ECO:0000313" key="6">
    <source>
        <dbReference type="EMBL" id="RHA39936.1"/>
    </source>
</evidence>
<protein>
    <submittedName>
        <fullName evidence="6">AraC family transcriptional regulator</fullName>
    </submittedName>
</protein>